<gene>
    <name evidence="2" type="ORF">BKG92_06055</name>
</gene>
<keyword evidence="3" id="KW-1185">Reference proteome</keyword>
<feature type="chain" id="PRO_5010746063" evidence="1">
    <location>
        <begin position="24"/>
        <end position="160"/>
    </location>
</feature>
<accession>A0A1V3KYK0</accession>
<organism evidence="2 3">
    <name type="scientific">Rodentibacter ratti</name>
    <dbReference type="NCBI Taxonomy" id="1906745"/>
    <lineage>
        <taxon>Bacteria</taxon>
        <taxon>Pseudomonadati</taxon>
        <taxon>Pseudomonadota</taxon>
        <taxon>Gammaproteobacteria</taxon>
        <taxon>Pasteurellales</taxon>
        <taxon>Pasteurellaceae</taxon>
        <taxon>Rodentibacter</taxon>
    </lineage>
</organism>
<evidence type="ECO:0000313" key="2">
    <source>
        <dbReference type="EMBL" id="OOF82756.1"/>
    </source>
</evidence>
<protein>
    <submittedName>
        <fullName evidence="2">Uncharacterized protein</fullName>
    </submittedName>
</protein>
<evidence type="ECO:0000313" key="3">
    <source>
        <dbReference type="Proteomes" id="UP000188573"/>
    </source>
</evidence>
<feature type="signal peptide" evidence="1">
    <location>
        <begin position="1"/>
        <end position="23"/>
    </location>
</feature>
<dbReference type="EMBL" id="MLAG01000025">
    <property type="protein sequence ID" value="OOF82756.1"/>
    <property type="molecule type" value="Genomic_DNA"/>
</dbReference>
<proteinExistence type="predicted"/>
<reference evidence="2 3" key="1">
    <citation type="submission" date="2016-10" db="EMBL/GenBank/DDBJ databases">
        <title>Rodentibacter gen. nov. and new species.</title>
        <authorList>
            <person name="Christensen H."/>
        </authorList>
    </citation>
    <scope>NUCLEOTIDE SEQUENCE [LARGE SCALE GENOMIC DNA]</scope>
    <source>
        <strain evidence="2 3">Ac81</strain>
    </source>
</reference>
<keyword evidence="1" id="KW-0732">Signal</keyword>
<dbReference type="AlphaFoldDB" id="A0A1V3KYK0"/>
<dbReference type="RefSeq" id="WP_077496491.1">
    <property type="nucleotide sequence ID" value="NZ_MLAG01000025.1"/>
</dbReference>
<evidence type="ECO:0000256" key="1">
    <source>
        <dbReference type="SAM" id="SignalP"/>
    </source>
</evidence>
<dbReference type="Proteomes" id="UP000188573">
    <property type="component" value="Unassembled WGS sequence"/>
</dbReference>
<name>A0A1V3KYK0_9PAST</name>
<comment type="caution">
    <text evidence="2">The sequence shown here is derived from an EMBL/GenBank/DDBJ whole genome shotgun (WGS) entry which is preliminary data.</text>
</comment>
<sequence>MKKTLSLISIATMLFGAVNMAEANTADSKKETKTVSPEIYLSVFNTSTEPFTDLKTTKLSRSQSNLRLCWVAQGQFSESVSAIETLKAPAKQMITSKGSEVSTSQNGKVNVIRSTLETSDQGRSLVRCWHFDETDPLGKYKLQIQIMGKVYQDLSFSVVR</sequence>